<keyword evidence="5" id="KW-1185">Reference proteome</keyword>
<dbReference type="RefSeq" id="NP_954924.1">
    <property type="nucleotide sequence ID" value="NC_005261.3"/>
</dbReference>
<proteinExistence type="inferred from homology"/>
<evidence type="ECO:0000313" key="4">
    <source>
        <dbReference type="EMBL" id="AAR86138.1"/>
    </source>
</evidence>
<reference evidence="4 5" key="1">
    <citation type="journal article" date="2003" name="J. Virol.">
        <title>Genome of bovine herpesvirus 5.</title>
        <authorList>
            <person name="Delhon G."/>
            <person name="Moraes M.P."/>
            <person name="Lu Z."/>
            <person name="Afonso C.L."/>
            <person name="Flores E.F."/>
            <person name="Weiblen R."/>
            <person name="Kutish G.F."/>
            <person name="Rock D.L."/>
        </authorList>
    </citation>
    <scope>NUCLEOTIDE SEQUENCE [LARGE SCALE GENOMIC DNA]</scope>
    <source>
        <strain evidence="4">SV507/99</strain>
    </source>
</reference>
<dbReference type="EMBL" id="AY261359">
    <property type="protein sequence ID" value="AAR86138.1"/>
    <property type="molecule type" value="Genomic_DNA"/>
</dbReference>
<evidence type="ECO:0000256" key="1">
    <source>
        <dbReference type="ARBA" id="ARBA00010536"/>
    </source>
</evidence>
<feature type="region of interest" description="Disordered" evidence="3">
    <location>
        <begin position="189"/>
        <end position="260"/>
    </location>
</feature>
<dbReference type="Proteomes" id="UP000105204">
    <property type="component" value="Segment"/>
</dbReference>
<protein>
    <recommendedName>
        <fullName evidence="2">Protein UL24 homolog</fullName>
    </recommendedName>
</protein>
<dbReference type="GeneID" id="36931274"/>
<sequence>MAQDRGRRARLRAGVRCHGRFYEALACDVRAAVGAQKPRPRLARLLGEFGAPEAFKRVVGVSLSFEVNLQSRRPDCVCLLRLADAGRARAVCLIVELKTCRFSANMNTPSKMDQRAGGLRQLRDAARLVRDLAPPGPDPVVLAPVLVFVSQRGMRVLKVTRLPAQTIASNAPRLEAIIAGRAEYVPFARARPRRAGRSPPGSRRETGRPRPRPQARRRKGRPRPPPPPSPSQSPFSAAGGRAEESAPPAGGGGAAPGAACLGGISALFGAAPGPWRLGA</sequence>
<name>Q6X235_9ALPH</name>
<feature type="compositionally biased region" description="Basic residues" evidence="3">
    <location>
        <begin position="209"/>
        <end position="222"/>
    </location>
</feature>
<organism evidence="4 5">
    <name type="scientific">Bovine alphaherpesvirus 5</name>
    <dbReference type="NCBI Taxonomy" id="35244"/>
    <lineage>
        <taxon>Viruses</taxon>
        <taxon>Duplodnaviria</taxon>
        <taxon>Heunggongvirae</taxon>
        <taxon>Peploviricota</taxon>
        <taxon>Herviviricetes</taxon>
        <taxon>Herpesvirales</taxon>
        <taxon>Orthoherpesviridae</taxon>
        <taxon>Alphaherpesvirinae</taxon>
        <taxon>Varicellovirus</taxon>
        <taxon>Varicellovirus bovinealpha5</taxon>
    </lineage>
</organism>
<dbReference type="InterPro" id="IPR002580">
    <property type="entry name" value="Herpes_UL24"/>
</dbReference>
<dbReference type="KEGG" id="vg:36931274"/>
<dbReference type="Pfam" id="PF01646">
    <property type="entry name" value="Herpes_UL24"/>
    <property type="match status" value="1"/>
</dbReference>
<evidence type="ECO:0000256" key="3">
    <source>
        <dbReference type="SAM" id="MobiDB-lite"/>
    </source>
</evidence>
<accession>Q6X235</accession>
<evidence type="ECO:0000256" key="2">
    <source>
        <dbReference type="ARBA" id="ARBA00016925"/>
    </source>
</evidence>
<feature type="compositionally biased region" description="Low complexity" evidence="3">
    <location>
        <begin position="232"/>
        <end position="248"/>
    </location>
</feature>
<evidence type="ECO:0000313" key="5">
    <source>
        <dbReference type="Proteomes" id="UP000105204"/>
    </source>
</evidence>
<comment type="similarity">
    <text evidence="1">Belongs to the herpesviridae UL24 family.</text>
</comment>
<gene>
    <name evidence="4" type="ORF">BHV5-33</name>
</gene>